<dbReference type="OrthoDB" id="7858522at2"/>
<feature type="transmembrane region" description="Helical" evidence="1">
    <location>
        <begin position="43"/>
        <end position="62"/>
    </location>
</feature>
<evidence type="ECO:0000313" key="2">
    <source>
        <dbReference type="EMBL" id="ACE83733.1"/>
    </source>
</evidence>
<evidence type="ECO:0000313" key="3">
    <source>
        <dbReference type="Proteomes" id="UP000001036"/>
    </source>
</evidence>
<dbReference type="AlphaFoldDB" id="B3PBM2"/>
<feature type="transmembrane region" description="Helical" evidence="1">
    <location>
        <begin position="134"/>
        <end position="153"/>
    </location>
</feature>
<accession>B3PBM2</accession>
<feature type="transmembrane region" description="Helical" evidence="1">
    <location>
        <begin position="98"/>
        <end position="122"/>
    </location>
</feature>
<keyword evidence="1" id="KW-1133">Transmembrane helix</keyword>
<dbReference type="RefSeq" id="WP_012488383.1">
    <property type="nucleotide sequence ID" value="NC_010995.1"/>
</dbReference>
<dbReference type="Pfam" id="PF10688">
    <property type="entry name" value="Imp-YgjV"/>
    <property type="match status" value="1"/>
</dbReference>
<dbReference type="Proteomes" id="UP000001036">
    <property type="component" value="Chromosome"/>
</dbReference>
<dbReference type="STRING" id="498211.CJA_2790"/>
<dbReference type="PIRSF" id="PIRSF011443">
    <property type="entry name" value="YgjV"/>
    <property type="match status" value="1"/>
</dbReference>
<sequence length="166" mass="18719">MFENPLAQFFGLLSFALGIYCFYQRSDRRLKIIMFVMQFNNCIHFALLGSSTAAFSSLLSVIRTGLSLHTRSRLIAWLFIALSFGLGLWLAERWQDMLPVIGSCIGTYALFCLQGIGMRIAFLIGACFWLSNNIWVGSLGGTLLESTLICVNLRTIYKLYRYGGEN</sequence>
<evidence type="ECO:0000256" key="1">
    <source>
        <dbReference type="SAM" id="Phobius"/>
    </source>
</evidence>
<keyword evidence="1" id="KW-0812">Transmembrane</keyword>
<dbReference type="InterPro" id="IPR019629">
    <property type="entry name" value="Uncharacterised_HI1736/YgjV"/>
</dbReference>
<proteinExistence type="predicted"/>
<dbReference type="EMBL" id="CP000934">
    <property type="protein sequence ID" value="ACE83733.1"/>
    <property type="molecule type" value="Genomic_DNA"/>
</dbReference>
<keyword evidence="1" id="KW-0472">Membrane</keyword>
<reference evidence="2 3" key="1">
    <citation type="journal article" date="2008" name="J. Bacteriol.">
        <title>Insights into plant cell wall degradation from the genome sequence of the soil bacterium Cellvibrio japonicus.</title>
        <authorList>
            <person name="Deboy R.T."/>
            <person name="Mongodin E.F."/>
            <person name="Fouts D.E."/>
            <person name="Tailford L.E."/>
            <person name="Khouri H."/>
            <person name="Emerson J.B."/>
            <person name="Mohamoud Y."/>
            <person name="Watkins K."/>
            <person name="Henrissat B."/>
            <person name="Gilbert H.J."/>
            <person name="Nelson K.E."/>
        </authorList>
    </citation>
    <scope>NUCLEOTIDE SEQUENCE [LARGE SCALE GENOMIC DNA]</scope>
    <source>
        <strain evidence="2 3">Ueda107</strain>
    </source>
</reference>
<dbReference type="HOGENOM" id="CLU_107941_2_0_6"/>
<gene>
    <name evidence="2" type="ordered locus">CJA_2790</name>
</gene>
<dbReference type="KEGG" id="cja:CJA_2790"/>
<keyword evidence="3" id="KW-1185">Reference proteome</keyword>
<protein>
    <submittedName>
        <fullName evidence="2">Putative membrane protein</fullName>
    </submittedName>
</protein>
<name>B3PBM2_CELJU</name>
<dbReference type="eggNOG" id="ENOG502ZBTK">
    <property type="taxonomic scope" value="Bacteria"/>
</dbReference>
<organism evidence="2 3">
    <name type="scientific">Cellvibrio japonicus (strain Ueda107)</name>
    <name type="common">Pseudomonas fluorescens subsp. cellulosa</name>
    <dbReference type="NCBI Taxonomy" id="498211"/>
    <lineage>
        <taxon>Bacteria</taxon>
        <taxon>Pseudomonadati</taxon>
        <taxon>Pseudomonadota</taxon>
        <taxon>Gammaproteobacteria</taxon>
        <taxon>Cellvibrionales</taxon>
        <taxon>Cellvibrionaceae</taxon>
        <taxon>Cellvibrio</taxon>
    </lineage>
</organism>
<feature type="transmembrane region" description="Helical" evidence="1">
    <location>
        <begin position="6"/>
        <end position="23"/>
    </location>
</feature>
<feature type="transmembrane region" description="Helical" evidence="1">
    <location>
        <begin position="74"/>
        <end position="91"/>
    </location>
</feature>
<dbReference type="InterPro" id="IPR026267">
    <property type="entry name" value="YgjV"/>
</dbReference>